<dbReference type="GO" id="GO:0019843">
    <property type="term" value="F:rRNA binding"/>
    <property type="evidence" value="ECO:0007669"/>
    <property type="project" value="TreeGrafter"/>
</dbReference>
<dbReference type="InterPro" id="IPR005662">
    <property type="entry name" value="GTPase_Era-like"/>
</dbReference>
<dbReference type="InterPro" id="IPR027417">
    <property type="entry name" value="P-loop_NTPase"/>
</dbReference>
<keyword evidence="1" id="KW-0812">Transmembrane</keyword>
<evidence type="ECO:0000259" key="2">
    <source>
        <dbReference type="Pfam" id="PF01926"/>
    </source>
</evidence>
<dbReference type="Gene3D" id="3.40.50.300">
    <property type="entry name" value="P-loop containing nucleotide triphosphate hydrolases"/>
    <property type="match status" value="1"/>
</dbReference>
<keyword evidence="1" id="KW-1133">Transmembrane helix</keyword>
<protein>
    <submittedName>
        <fullName evidence="3">50S ribosome-binding GTPase</fullName>
    </submittedName>
</protein>
<sequence>MSDDEAMDNAKHTATGRLPDDASVLAERADALVIALDQAGKEIAPEIAEHARRSLDAVAGRLDRGGDRTVVALVGGTGSGKSSLFNAISGLTFADVGALRPTTQVAAACVWGEDATPLLDFLEVRPERRMQRESLLDGDTEEALHGMVLLDLPDHDSIARHHASLVDRLLPVVDLLVWVVDPQKYADEALHERYLRALSGRRDAMLVLVNQVDTLPDSAVERMTADVRDLLARDGLEGVQVIPTSAVEGIGIAQVRDILAEVVARPSVTVRTAHSEVEAVAGRLSATVGADEPDLTAVDEEVSELARAAGVDSVVDSLRNRGGGAVAHPEPPAEAAVAAVRDRWVARTGEGLPERWRSAVAQAAAKPGALRDAVSAQVEAVRVPWGGSGAVRLLSALIAVLGVAAVTYGPVAWFVLDVSLPWVIAPVAGAVAVIVVLALVMGRLRRAHAAEAAESYRREVDAQIGKVVRRMLVEPVAPIIERHRRLREALSH</sequence>
<evidence type="ECO:0000313" key="4">
    <source>
        <dbReference type="Proteomes" id="UP000280668"/>
    </source>
</evidence>
<dbReference type="EMBL" id="RKHK01000001">
    <property type="protein sequence ID" value="ROR73869.1"/>
    <property type="molecule type" value="Genomic_DNA"/>
</dbReference>
<dbReference type="GO" id="GO:0005829">
    <property type="term" value="C:cytosol"/>
    <property type="evidence" value="ECO:0007669"/>
    <property type="project" value="TreeGrafter"/>
</dbReference>
<dbReference type="SUPFAM" id="SSF52540">
    <property type="entry name" value="P-loop containing nucleoside triphosphate hydrolases"/>
    <property type="match status" value="1"/>
</dbReference>
<dbReference type="PANTHER" id="PTHR42698:SF1">
    <property type="entry name" value="GTPASE ERA, MITOCHONDRIAL"/>
    <property type="match status" value="1"/>
</dbReference>
<dbReference type="AlphaFoldDB" id="A0A3N2BF37"/>
<gene>
    <name evidence="3" type="ORF">EDD31_2262</name>
</gene>
<name>A0A3N2BF37_9MICO</name>
<dbReference type="Proteomes" id="UP000280668">
    <property type="component" value="Unassembled WGS sequence"/>
</dbReference>
<keyword evidence="4" id="KW-1185">Reference proteome</keyword>
<evidence type="ECO:0000313" key="3">
    <source>
        <dbReference type="EMBL" id="ROR73869.1"/>
    </source>
</evidence>
<accession>A0A3N2BF37</accession>
<evidence type="ECO:0000256" key="1">
    <source>
        <dbReference type="SAM" id="Phobius"/>
    </source>
</evidence>
<feature type="transmembrane region" description="Helical" evidence="1">
    <location>
        <begin position="422"/>
        <end position="441"/>
    </location>
</feature>
<dbReference type="PANTHER" id="PTHR42698">
    <property type="entry name" value="GTPASE ERA"/>
    <property type="match status" value="1"/>
</dbReference>
<dbReference type="RefSeq" id="WP_211336112.1">
    <property type="nucleotide sequence ID" value="NZ_RKHK01000001.1"/>
</dbReference>
<keyword evidence="1" id="KW-0472">Membrane</keyword>
<organism evidence="3 4">
    <name type="scientific">Bogoriella caseilytica</name>
    <dbReference type="NCBI Taxonomy" id="56055"/>
    <lineage>
        <taxon>Bacteria</taxon>
        <taxon>Bacillati</taxon>
        <taxon>Actinomycetota</taxon>
        <taxon>Actinomycetes</taxon>
        <taxon>Micrococcales</taxon>
        <taxon>Bogoriellaceae</taxon>
        <taxon>Bogoriella</taxon>
    </lineage>
</organism>
<dbReference type="GO" id="GO:0000028">
    <property type="term" value="P:ribosomal small subunit assembly"/>
    <property type="evidence" value="ECO:0007669"/>
    <property type="project" value="TreeGrafter"/>
</dbReference>
<feature type="transmembrane region" description="Helical" evidence="1">
    <location>
        <begin position="393"/>
        <end position="416"/>
    </location>
</feature>
<reference evidence="3 4" key="1">
    <citation type="submission" date="2018-11" db="EMBL/GenBank/DDBJ databases">
        <title>Sequencing the genomes of 1000 actinobacteria strains.</title>
        <authorList>
            <person name="Klenk H.-P."/>
        </authorList>
    </citation>
    <scope>NUCLEOTIDE SEQUENCE [LARGE SCALE GENOMIC DNA]</scope>
    <source>
        <strain evidence="3 4">DSM 11294</strain>
    </source>
</reference>
<dbReference type="Pfam" id="PF01926">
    <property type="entry name" value="MMR_HSR1"/>
    <property type="match status" value="1"/>
</dbReference>
<dbReference type="GO" id="GO:0005525">
    <property type="term" value="F:GTP binding"/>
    <property type="evidence" value="ECO:0007669"/>
    <property type="project" value="InterPro"/>
</dbReference>
<feature type="domain" description="G" evidence="2">
    <location>
        <begin position="71"/>
        <end position="210"/>
    </location>
</feature>
<dbReference type="InterPro" id="IPR006073">
    <property type="entry name" value="GTP-bd"/>
</dbReference>
<dbReference type="GO" id="GO:0043024">
    <property type="term" value="F:ribosomal small subunit binding"/>
    <property type="evidence" value="ECO:0007669"/>
    <property type="project" value="TreeGrafter"/>
</dbReference>
<comment type="caution">
    <text evidence="3">The sequence shown here is derived from an EMBL/GenBank/DDBJ whole genome shotgun (WGS) entry which is preliminary data.</text>
</comment>
<proteinExistence type="predicted"/>